<evidence type="ECO:0000313" key="1">
    <source>
        <dbReference type="EMBL" id="RKE55479.1"/>
    </source>
</evidence>
<gene>
    <name evidence="1" type="ORF">DFQ12_0311</name>
</gene>
<proteinExistence type="predicted"/>
<evidence type="ECO:0000313" key="2">
    <source>
        <dbReference type="Proteomes" id="UP000286246"/>
    </source>
</evidence>
<sequence>MQKPLNYEGINWIDGMKLSSGDFVHTDLFTQDLVRDSISVGLNGTNFGLLPAFAGYERSYDISLIKKTTSYLEVEVRFCNAVTSDGNRINIAYQQGAVEASFSAYMDVSKLALGEHYVVLHVNPFKRSAFGEPNPEESPLRYPYVKKEYTIDIVSKSDINQRQVTGSFLPIGKLFQEAQETILIQQYIIPSIYVESHPLLMDYHNRFYRLLNEFQTAAYKIMDKTVNRPKITELGLNIRFITEKILEYMATTFFEYRSVLPQRAPIYLLKYFSDFAHVFFNAVRLVEPAEREEMLKYFYEWKDVTPGNFEERLSNLIEMRYNHFEIAEAMSCVADFMDVMVSLWGKLATLEYIGQRRENIVVAEQKVVQEVQTRRTWSLLD</sequence>
<protein>
    <submittedName>
        <fullName evidence="1">Uncharacterized protein</fullName>
    </submittedName>
</protein>
<dbReference type="RefSeq" id="WP_120257259.1">
    <property type="nucleotide sequence ID" value="NZ_RAPY01000001.1"/>
</dbReference>
<comment type="caution">
    <text evidence="1">The sequence shown here is derived from an EMBL/GenBank/DDBJ whole genome shotgun (WGS) entry which is preliminary data.</text>
</comment>
<dbReference type="OrthoDB" id="1090702at2"/>
<dbReference type="Proteomes" id="UP000286246">
    <property type="component" value="Unassembled WGS sequence"/>
</dbReference>
<keyword evidence="2" id="KW-1185">Reference proteome</keyword>
<accession>A0A420BFJ8</accession>
<reference evidence="1 2" key="1">
    <citation type="submission" date="2018-09" db="EMBL/GenBank/DDBJ databases">
        <title>Genomic Encyclopedia of Type Strains, Phase III (KMG-III): the genomes of soil and plant-associated and newly described type strains.</title>
        <authorList>
            <person name="Whitman W."/>
        </authorList>
    </citation>
    <scope>NUCLEOTIDE SEQUENCE [LARGE SCALE GENOMIC DNA]</scope>
    <source>
        <strain evidence="1 2">CECT 7938</strain>
    </source>
</reference>
<name>A0A420BFJ8_SPHD1</name>
<organism evidence="1 2">
    <name type="scientific">Sphingobacterium detergens</name>
    <dbReference type="NCBI Taxonomy" id="1145106"/>
    <lineage>
        <taxon>Bacteria</taxon>
        <taxon>Pseudomonadati</taxon>
        <taxon>Bacteroidota</taxon>
        <taxon>Sphingobacteriia</taxon>
        <taxon>Sphingobacteriales</taxon>
        <taxon>Sphingobacteriaceae</taxon>
        <taxon>Sphingobacterium</taxon>
    </lineage>
</organism>
<dbReference type="EMBL" id="RAPY01000001">
    <property type="protein sequence ID" value="RKE55479.1"/>
    <property type="molecule type" value="Genomic_DNA"/>
</dbReference>
<dbReference type="AlphaFoldDB" id="A0A420BFJ8"/>